<name>A0A1M4EBJ6_9ACTN</name>
<sequence length="175" mass="17977">MKKSLVALLAGGALAAVAAAPALATPALAAPALSTVAKTTLGPYGYGAVKLGMSATKARATGRIVLKQRAGAGPCSGWNLKAHPAGKDRVGLYISKRVGVAVILAQKGMRTPQGIGLGSSARQVKKAYPKLRVSPAGISYVTVPGNPKAYYAFLYTKGNKVRELAFGLNRQDCVN</sequence>
<reference evidence="2" key="1">
    <citation type="submission" date="2016-04" db="EMBL/GenBank/DDBJ databases">
        <authorList>
            <person name="Evans L.H."/>
            <person name="Alamgir A."/>
            <person name="Owens N."/>
            <person name="Weber N.D."/>
            <person name="Virtaneva K."/>
            <person name="Barbian K."/>
            <person name="Babar A."/>
            <person name="Rosenke K."/>
        </authorList>
    </citation>
    <scope>NUCLEOTIDE SEQUENCE</scope>
    <source>
        <strain evidence="2">Nono1</strain>
    </source>
</reference>
<dbReference type="EMBL" id="LT559118">
    <property type="protein sequence ID" value="SBO95983.1"/>
    <property type="molecule type" value="Genomic_DNA"/>
</dbReference>
<feature type="signal peptide" evidence="1">
    <location>
        <begin position="1"/>
        <end position="29"/>
    </location>
</feature>
<organism evidence="2">
    <name type="scientific">Nonomuraea gerenzanensis</name>
    <dbReference type="NCBI Taxonomy" id="93944"/>
    <lineage>
        <taxon>Bacteria</taxon>
        <taxon>Bacillati</taxon>
        <taxon>Actinomycetota</taxon>
        <taxon>Actinomycetes</taxon>
        <taxon>Streptosporangiales</taxon>
        <taxon>Streptosporangiaceae</taxon>
        <taxon>Nonomuraea</taxon>
    </lineage>
</organism>
<feature type="chain" id="PRO_5013268229" evidence="1">
    <location>
        <begin position="30"/>
        <end position="175"/>
    </location>
</feature>
<keyword evidence="1" id="KW-0732">Signal</keyword>
<accession>A0A1M4EBJ6</accession>
<evidence type="ECO:0000313" key="2">
    <source>
        <dbReference type="EMBL" id="SBO95983.1"/>
    </source>
</evidence>
<protein>
    <submittedName>
        <fullName evidence="2">Uncharacterized protein</fullName>
    </submittedName>
</protein>
<gene>
    <name evidence="2" type="ORF">BN4615_P5499</name>
</gene>
<proteinExistence type="predicted"/>
<dbReference type="AlphaFoldDB" id="A0A1M4EBJ6"/>
<dbReference type="RefSeq" id="WP_225275321.1">
    <property type="nucleotide sequence ID" value="NZ_CP084058.1"/>
</dbReference>
<evidence type="ECO:0000256" key="1">
    <source>
        <dbReference type="SAM" id="SignalP"/>
    </source>
</evidence>